<sequence length="152" mass="17276">MVPVKVKSLFILAILPVLLQGCAKGKGLPERNDALIGKVRDKFEQDIRANGLKLFTYSLMRSGVEAQNAPIRPAQQHHQPQQKTGRQDQDNTLEQWEQQVELGLANTLKMNGYCRDGYIEISRLVESDRAEIRGECKEGASEEDRRHFTSQR</sequence>
<evidence type="ECO:0000313" key="3">
    <source>
        <dbReference type="Proteomes" id="UP000663281"/>
    </source>
</evidence>
<dbReference type="EMBL" id="CP071504">
    <property type="protein sequence ID" value="QSX31818.1"/>
    <property type="molecule type" value="Genomic_DNA"/>
</dbReference>
<protein>
    <recommendedName>
        <fullName evidence="4">Lipoprotein</fullName>
    </recommendedName>
</protein>
<evidence type="ECO:0008006" key="4">
    <source>
        <dbReference type="Google" id="ProtNLM"/>
    </source>
</evidence>
<evidence type="ECO:0000256" key="1">
    <source>
        <dbReference type="SAM" id="MobiDB-lite"/>
    </source>
</evidence>
<name>A0A975AMZ1_9GAMM</name>
<dbReference type="Proteomes" id="UP000663281">
    <property type="component" value="Chromosome"/>
</dbReference>
<evidence type="ECO:0000313" key="2">
    <source>
        <dbReference type="EMBL" id="QSX31818.1"/>
    </source>
</evidence>
<feature type="compositionally biased region" description="Polar residues" evidence="1">
    <location>
        <begin position="76"/>
        <end position="92"/>
    </location>
</feature>
<dbReference type="PROSITE" id="PS51257">
    <property type="entry name" value="PROKAR_LIPOPROTEIN"/>
    <property type="match status" value="1"/>
</dbReference>
<reference evidence="2 3" key="1">
    <citation type="submission" date="2021-03" db="EMBL/GenBank/DDBJ databases">
        <title>Novel species identification of genus Shewanella.</title>
        <authorList>
            <person name="Liu G."/>
            <person name="Zhang Q."/>
        </authorList>
    </citation>
    <scope>NUCLEOTIDE SEQUENCE [LARGE SCALE GENOMIC DNA]</scope>
    <source>
        <strain evidence="2 3">FJAT-53726</strain>
    </source>
</reference>
<gene>
    <name evidence="2" type="ORF">JYB88_07175</name>
</gene>
<feature type="region of interest" description="Disordered" evidence="1">
    <location>
        <begin position="72"/>
        <end position="92"/>
    </location>
</feature>
<dbReference type="AlphaFoldDB" id="A0A975AMZ1"/>
<organism evidence="2 3">
    <name type="scientific">Shewanella cyperi</name>
    <dbReference type="NCBI Taxonomy" id="2814292"/>
    <lineage>
        <taxon>Bacteria</taxon>
        <taxon>Pseudomonadati</taxon>
        <taxon>Pseudomonadota</taxon>
        <taxon>Gammaproteobacteria</taxon>
        <taxon>Alteromonadales</taxon>
        <taxon>Shewanellaceae</taxon>
        <taxon>Shewanella</taxon>
    </lineage>
</organism>
<accession>A0A975AMZ1</accession>
<keyword evidence="3" id="KW-1185">Reference proteome</keyword>
<proteinExistence type="predicted"/>
<dbReference type="KEGG" id="scyp:JYB88_07175"/>